<evidence type="ECO:0000256" key="5">
    <source>
        <dbReference type="ARBA" id="ARBA00022496"/>
    </source>
</evidence>
<dbReference type="GO" id="GO:0015344">
    <property type="term" value="F:siderophore uptake transmembrane transporter activity"/>
    <property type="evidence" value="ECO:0007669"/>
    <property type="project" value="TreeGrafter"/>
</dbReference>
<dbReference type="Gene3D" id="2.170.130.10">
    <property type="entry name" value="TonB-dependent receptor, plug domain"/>
    <property type="match status" value="1"/>
</dbReference>
<feature type="domain" description="TonB-dependent receptor plug" evidence="18">
    <location>
        <begin position="71"/>
        <end position="169"/>
    </location>
</feature>
<protein>
    <submittedName>
        <fullName evidence="19">Catecholate siderophore receptor</fullName>
    </submittedName>
</protein>
<feature type="signal peptide" evidence="16">
    <location>
        <begin position="1"/>
        <end position="33"/>
    </location>
</feature>
<dbReference type="GO" id="GO:0009279">
    <property type="term" value="C:cell outer membrane"/>
    <property type="evidence" value="ECO:0007669"/>
    <property type="project" value="UniProtKB-SubCell"/>
</dbReference>
<keyword evidence="7 16" id="KW-0732">Signal</keyword>
<reference evidence="19 20" key="1">
    <citation type="submission" date="2016-11" db="EMBL/GenBank/DDBJ databases">
        <authorList>
            <person name="Jaros S."/>
            <person name="Januszkiewicz K."/>
            <person name="Wedrychowicz H."/>
        </authorList>
    </citation>
    <scope>NUCLEOTIDE SEQUENCE [LARGE SCALE GENOMIC DNA]</scope>
    <source>
        <strain evidence="19 20">CGMCC 1.10190</strain>
    </source>
</reference>
<dbReference type="InterPro" id="IPR010105">
    <property type="entry name" value="TonB_sidphr_rcpt"/>
</dbReference>
<evidence type="ECO:0000256" key="8">
    <source>
        <dbReference type="ARBA" id="ARBA00023004"/>
    </source>
</evidence>
<evidence type="ECO:0000313" key="20">
    <source>
        <dbReference type="Proteomes" id="UP000184226"/>
    </source>
</evidence>
<keyword evidence="9" id="KW-0406">Ion transport</keyword>
<dbReference type="InterPro" id="IPR012910">
    <property type="entry name" value="Plug_dom"/>
</dbReference>
<evidence type="ECO:0000259" key="17">
    <source>
        <dbReference type="Pfam" id="PF00593"/>
    </source>
</evidence>
<keyword evidence="8" id="KW-0408">Iron</keyword>
<evidence type="ECO:0000256" key="10">
    <source>
        <dbReference type="ARBA" id="ARBA00023077"/>
    </source>
</evidence>
<dbReference type="Proteomes" id="UP000184226">
    <property type="component" value="Unassembled WGS sequence"/>
</dbReference>
<evidence type="ECO:0000256" key="6">
    <source>
        <dbReference type="ARBA" id="ARBA00022692"/>
    </source>
</evidence>
<evidence type="ECO:0000256" key="9">
    <source>
        <dbReference type="ARBA" id="ARBA00023065"/>
    </source>
</evidence>
<keyword evidence="4 14" id="KW-1134">Transmembrane beta strand</keyword>
<dbReference type="AlphaFoldDB" id="A0A1M5Z0C8"/>
<evidence type="ECO:0000256" key="14">
    <source>
        <dbReference type="PROSITE-ProRule" id="PRU01360"/>
    </source>
</evidence>
<dbReference type="PANTHER" id="PTHR32552:SF89">
    <property type="entry name" value="CATECHOLATE SIDEROPHORE RECEPTOR FIU"/>
    <property type="match status" value="1"/>
</dbReference>
<evidence type="ECO:0000256" key="2">
    <source>
        <dbReference type="ARBA" id="ARBA00009810"/>
    </source>
</evidence>
<dbReference type="InterPro" id="IPR000531">
    <property type="entry name" value="Beta-barrel_TonB"/>
</dbReference>
<dbReference type="Pfam" id="PF07715">
    <property type="entry name" value="Plug"/>
    <property type="match status" value="1"/>
</dbReference>
<evidence type="ECO:0000256" key="12">
    <source>
        <dbReference type="ARBA" id="ARBA00023170"/>
    </source>
</evidence>
<dbReference type="GO" id="GO:0038023">
    <property type="term" value="F:signaling receptor activity"/>
    <property type="evidence" value="ECO:0007669"/>
    <property type="project" value="InterPro"/>
</dbReference>
<keyword evidence="3 14" id="KW-0813">Transport</keyword>
<dbReference type="EMBL" id="FQXE01000011">
    <property type="protein sequence ID" value="SHI17630.1"/>
    <property type="molecule type" value="Genomic_DNA"/>
</dbReference>
<evidence type="ECO:0000256" key="13">
    <source>
        <dbReference type="ARBA" id="ARBA00023237"/>
    </source>
</evidence>
<dbReference type="Gene3D" id="2.40.170.20">
    <property type="entry name" value="TonB-dependent receptor, beta-barrel domain"/>
    <property type="match status" value="1"/>
</dbReference>
<dbReference type="PANTHER" id="PTHR32552">
    <property type="entry name" value="FERRICHROME IRON RECEPTOR-RELATED"/>
    <property type="match status" value="1"/>
</dbReference>
<evidence type="ECO:0000256" key="16">
    <source>
        <dbReference type="SAM" id="SignalP"/>
    </source>
</evidence>
<dbReference type="InterPro" id="IPR039426">
    <property type="entry name" value="TonB-dep_rcpt-like"/>
</dbReference>
<dbReference type="FunFam" id="2.170.130.10:FF:000001">
    <property type="entry name" value="Catecholate siderophore TonB-dependent receptor"/>
    <property type="match status" value="1"/>
</dbReference>
<evidence type="ECO:0000256" key="1">
    <source>
        <dbReference type="ARBA" id="ARBA00004571"/>
    </source>
</evidence>
<evidence type="ECO:0000256" key="15">
    <source>
        <dbReference type="RuleBase" id="RU003357"/>
    </source>
</evidence>
<comment type="subcellular location">
    <subcellularLocation>
        <location evidence="1 14">Cell outer membrane</location>
        <topology evidence="1 14">Multi-pass membrane protein</topology>
    </subcellularLocation>
</comment>
<proteinExistence type="inferred from homology"/>
<dbReference type="CDD" id="cd01347">
    <property type="entry name" value="ligand_gated_channel"/>
    <property type="match status" value="1"/>
</dbReference>
<keyword evidence="20" id="KW-1185">Reference proteome</keyword>
<organism evidence="19 20">
    <name type="scientific">Pollutimonas bauzanensis</name>
    <dbReference type="NCBI Taxonomy" id="658167"/>
    <lineage>
        <taxon>Bacteria</taxon>
        <taxon>Pseudomonadati</taxon>
        <taxon>Pseudomonadota</taxon>
        <taxon>Betaproteobacteria</taxon>
        <taxon>Burkholderiales</taxon>
        <taxon>Alcaligenaceae</taxon>
        <taxon>Pollutimonas</taxon>
    </lineage>
</organism>
<keyword evidence="11 14" id="KW-0472">Membrane</keyword>
<gene>
    <name evidence="19" type="ORF">SAMN04488135_111139</name>
</gene>
<evidence type="ECO:0000313" key="19">
    <source>
        <dbReference type="EMBL" id="SHI17630.1"/>
    </source>
</evidence>
<keyword evidence="10 15" id="KW-0798">TonB box</keyword>
<dbReference type="InterPro" id="IPR037066">
    <property type="entry name" value="Plug_dom_sf"/>
</dbReference>
<dbReference type="STRING" id="658167.SAMN04488135_111139"/>
<keyword evidence="12 19" id="KW-0675">Receptor</keyword>
<keyword evidence="5" id="KW-0410">Iron transport</keyword>
<feature type="chain" id="PRO_5012070445" evidence="16">
    <location>
        <begin position="34"/>
        <end position="748"/>
    </location>
</feature>
<feature type="domain" description="TonB-dependent receptor-like beta-barrel" evidence="17">
    <location>
        <begin position="247"/>
        <end position="717"/>
    </location>
</feature>
<name>A0A1M5Z0C8_9BURK</name>
<keyword evidence="6 14" id="KW-0812">Transmembrane</keyword>
<accession>A0A1M5Z0C8</accession>
<dbReference type="InterPro" id="IPR036942">
    <property type="entry name" value="Beta-barrel_TonB_sf"/>
</dbReference>
<keyword evidence="13 14" id="KW-0998">Cell outer membrane</keyword>
<evidence type="ECO:0000256" key="11">
    <source>
        <dbReference type="ARBA" id="ARBA00023136"/>
    </source>
</evidence>
<dbReference type="RefSeq" id="WP_073106008.1">
    <property type="nucleotide sequence ID" value="NZ_FQXE01000011.1"/>
</dbReference>
<dbReference type="GO" id="GO:0015891">
    <property type="term" value="P:siderophore transport"/>
    <property type="evidence" value="ECO:0007669"/>
    <property type="project" value="InterPro"/>
</dbReference>
<dbReference type="SUPFAM" id="SSF56935">
    <property type="entry name" value="Porins"/>
    <property type="match status" value="1"/>
</dbReference>
<sequence>MTSKTSSPHTLLGSSLALALVSPGMFLSPHAHAQTASGSATMLAPVKVTGTASDNSYQIPEAAQTKFTAPLLDTPKSVQVIPKAVIQDSAATSLQDVLRNSPGITFGAGEGGQPLADRPVIRGAVSGNNVYVDGVRDPGGQTREIFNLESVEVIKGADSAYGGRGSGGGSINLVSKRARLGNSAEGNFGYGNDGYLRGTADGNWQFGEHSAFRLNVLEAKGNIPGRNQVDYEKFGIAPSLSLGIGTPTRVTLSYYHLKTDGMPDYGVPLAAKIPGLRTGTGIVGVDRDTFYGLYDRDYQKTKADIGTVEVEHDLNDRLTLRNATRYGETINDYVVTNPGDGKVLFDPLTSQYWMQRGTKSRWQKSAMLTNVTELYGQLDTGSLKHRFNLGVEFSRETNKNASYNVATSSGTACPTVYGARQFDCTPFYSPNPSDPWTGSVTRGPLSVDSTSTTRAAYLFDTIELSERFQVNAGVRFDNYRISGGFLPRGATVMETDSGSWNNFNYQLGFVYKPSKNGSVYVSYSTASTPPSVSGGDQESIAAGMGDLKPEKSRTIELGTKWNVLNERLNLTAAIFQNDRRDAQIEVDPGIFAQAGKTRVRGLELGASGELTPKWNVYGGYTYMDSELVKGAYSGVNEGDPLANTPRHSFSLWSTYKLLNPLTVGAGAYYVGKTFGGNQGGAGGGANAVHMPAYWRFDAMAAYQVNKTLALQLNALNLTDKDYYTRTNGVHHADFGAGRQVILSANLKY</sequence>
<dbReference type="Pfam" id="PF00593">
    <property type="entry name" value="TonB_dep_Rec_b-barrel"/>
    <property type="match status" value="1"/>
</dbReference>
<evidence type="ECO:0000256" key="4">
    <source>
        <dbReference type="ARBA" id="ARBA00022452"/>
    </source>
</evidence>
<comment type="similarity">
    <text evidence="2 14 15">Belongs to the TonB-dependent receptor family.</text>
</comment>
<dbReference type="NCBIfam" id="TIGR01783">
    <property type="entry name" value="TonB-siderophor"/>
    <property type="match status" value="1"/>
</dbReference>
<evidence type="ECO:0000256" key="7">
    <source>
        <dbReference type="ARBA" id="ARBA00022729"/>
    </source>
</evidence>
<dbReference type="PROSITE" id="PS52016">
    <property type="entry name" value="TONB_DEPENDENT_REC_3"/>
    <property type="match status" value="1"/>
</dbReference>
<evidence type="ECO:0000259" key="18">
    <source>
        <dbReference type="Pfam" id="PF07715"/>
    </source>
</evidence>
<evidence type="ECO:0000256" key="3">
    <source>
        <dbReference type="ARBA" id="ARBA00022448"/>
    </source>
</evidence>